<sequence>MAQYKGSRSLSSMKTQSPMVDMANNNDPLPPGWEIKIDPQTGWPFFVDHINRTTSWNDPRHDVKKVSQLSQNGPSVPPELSPQEMQKSFVKDMKHPTLRQGYIPIPVCHEGVDLRQQHPCFSYIQPTALQNVRADRQTPSPTPTLHCRPRSPLQGPSESSTPEPCMSCSPSLQGPEGHPLHQPPRPSSTGLQAGYIPIPVIHERAGGHSQQSPVNPALYTQRFPAYSEHQPSFHRLQPEDWSSHHGATPSSRERASPSPSGLPQHRETAAIHIPPHIRSQSPLRAQVITERPQVQVHHHVPQRESPHRMEQEQEISQYPQTAQREADTQQQAQEPVAVPAPQEDLPPKSENEPTAPCHPGLAKVQKIEERVVKLEQEVKCFDGKKNDKRYLLLEELLTKELLALDSVDPEGRVDVRQARRDGVRRVQNTLDALEMLDERPSGSVNESSMEGDSLPQKAEQPSMISQANVEMAREIS</sequence>
<feature type="compositionally biased region" description="Basic and acidic residues" evidence="2">
    <location>
        <begin position="301"/>
        <end position="311"/>
    </location>
</feature>
<accession>A0AAN8QED5</accession>
<gene>
    <name evidence="5" type="ORF">J4Q44_G00357290</name>
</gene>
<feature type="region of interest" description="Disordered" evidence="2">
    <location>
        <begin position="132"/>
        <end position="193"/>
    </location>
</feature>
<dbReference type="InterPro" id="IPR003103">
    <property type="entry name" value="BAG_domain"/>
</dbReference>
<feature type="domain" description="WW" evidence="3">
    <location>
        <begin position="27"/>
        <end position="61"/>
    </location>
</feature>
<proteinExistence type="predicted"/>
<dbReference type="GO" id="GO:0016020">
    <property type="term" value="C:membrane"/>
    <property type="evidence" value="ECO:0007669"/>
    <property type="project" value="TreeGrafter"/>
</dbReference>
<protein>
    <recommendedName>
        <fullName evidence="7">BAG family molecular chaperone regulator 3</fullName>
    </recommendedName>
</protein>
<dbReference type="SUPFAM" id="SSF63491">
    <property type="entry name" value="BAG domain"/>
    <property type="match status" value="1"/>
</dbReference>
<feature type="region of interest" description="Disordered" evidence="2">
    <location>
        <begin position="1"/>
        <end position="34"/>
    </location>
</feature>
<dbReference type="Pfam" id="PF00397">
    <property type="entry name" value="WW"/>
    <property type="match status" value="1"/>
</dbReference>
<dbReference type="Proteomes" id="UP001356427">
    <property type="component" value="Unassembled WGS sequence"/>
</dbReference>
<dbReference type="GO" id="GO:0050821">
    <property type="term" value="P:protein stabilization"/>
    <property type="evidence" value="ECO:0007669"/>
    <property type="project" value="TreeGrafter"/>
</dbReference>
<dbReference type="PROSITE" id="PS50020">
    <property type="entry name" value="WW_DOMAIN_2"/>
    <property type="match status" value="1"/>
</dbReference>
<name>A0AAN8QED5_9TELE</name>
<organism evidence="5 6">
    <name type="scientific">Coregonus suidteri</name>
    <dbReference type="NCBI Taxonomy" id="861788"/>
    <lineage>
        <taxon>Eukaryota</taxon>
        <taxon>Metazoa</taxon>
        <taxon>Chordata</taxon>
        <taxon>Craniata</taxon>
        <taxon>Vertebrata</taxon>
        <taxon>Euteleostomi</taxon>
        <taxon>Actinopterygii</taxon>
        <taxon>Neopterygii</taxon>
        <taxon>Teleostei</taxon>
        <taxon>Protacanthopterygii</taxon>
        <taxon>Salmoniformes</taxon>
        <taxon>Salmonidae</taxon>
        <taxon>Coregoninae</taxon>
        <taxon>Coregonus</taxon>
    </lineage>
</organism>
<dbReference type="GO" id="GO:0046716">
    <property type="term" value="P:muscle cell cellular homeostasis"/>
    <property type="evidence" value="ECO:0007669"/>
    <property type="project" value="TreeGrafter"/>
</dbReference>
<keyword evidence="6" id="KW-1185">Reference proteome</keyword>
<dbReference type="SMART" id="SM00456">
    <property type="entry name" value="WW"/>
    <property type="match status" value="1"/>
</dbReference>
<feature type="region of interest" description="Disordered" evidence="2">
    <location>
        <begin position="435"/>
        <end position="476"/>
    </location>
</feature>
<evidence type="ECO:0000256" key="1">
    <source>
        <dbReference type="ARBA" id="ARBA00023186"/>
    </source>
</evidence>
<dbReference type="PROSITE" id="PS51035">
    <property type="entry name" value="BAG"/>
    <property type="match status" value="1"/>
</dbReference>
<feature type="compositionally biased region" description="Polar residues" evidence="2">
    <location>
        <begin position="154"/>
        <end position="172"/>
    </location>
</feature>
<feature type="compositionally biased region" description="Low complexity" evidence="2">
    <location>
        <begin position="329"/>
        <end position="343"/>
    </location>
</feature>
<dbReference type="EMBL" id="JAGTTL010000036">
    <property type="protein sequence ID" value="KAK6293403.1"/>
    <property type="molecule type" value="Genomic_DNA"/>
</dbReference>
<dbReference type="PANTHER" id="PTHR12329:SF12">
    <property type="entry name" value="BAG FAMILY MOLECULAR CHAPERONE REGULATOR 3"/>
    <property type="match status" value="1"/>
</dbReference>
<evidence type="ECO:0000313" key="6">
    <source>
        <dbReference type="Proteomes" id="UP001356427"/>
    </source>
</evidence>
<evidence type="ECO:0000313" key="5">
    <source>
        <dbReference type="EMBL" id="KAK6293403.1"/>
    </source>
</evidence>
<evidence type="ECO:0000256" key="2">
    <source>
        <dbReference type="SAM" id="MobiDB-lite"/>
    </source>
</evidence>
<dbReference type="PANTHER" id="PTHR12329">
    <property type="entry name" value="BCL2-ASSOCIATED ATHANOGENE"/>
    <property type="match status" value="1"/>
</dbReference>
<feature type="region of interest" description="Disordered" evidence="2">
    <location>
        <begin position="291"/>
        <end position="359"/>
    </location>
</feature>
<dbReference type="SMART" id="SM00264">
    <property type="entry name" value="BAG"/>
    <property type="match status" value="1"/>
</dbReference>
<feature type="domain" description="BAG" evidence="4">
    <location>
        <begin position="360"/>
        <end position="437"/>
    </location>
</feature>
<dbReference type="GO" id="GO:0000774">
    <property type="term" value="F:adenyl-nucleotide exchange factor activity"/>
    <property type="evidence" value="ECO:0007669"/>
    <property type="project" value="TreeGrafter"/>
</dbReference>
<dbReference type="InterPro" id="IPR001202">
    <property type="entry name" value="WW_dom"/>
</dbReference>
<feature type="compositionally biased region" description="Polar residues" evidence="2">
    <location>
        <begin position="1"/>
        <end position="27"/>
    </location>
</feature>
<dbReference type="SUPFAM" id="SSF51045">
    <property type="entry name" value="WW domain"/>
    <property type="match status" value="1"/>
</dbReference>
<dbReference type="GO" id="GO:0051087">
    <property type="term" value="F:protein-folding chaperone binding"/>
    <property type="evidence" value="ECO:0007669"/>
    <property type="project" value="InterPro"/>
</dbReference>
<dbReference type="Pfam" id="PF02179">
    <property type="entry name" value="BAG"/>
    <property type="match status" value="1"/>
</dbReference>
<evidence type="ECO:0000259" key="3">
    <source>
        <dbReference type="PROSITE" id="PS50020"/>
    </source>
</evidence>
<dbReference type="GO" id="GO:0005634">
    <property type="term" value="C:nucleus"/>
    <property type="evidence" value="ECO:0007669"/>
    <property type="project" value="TreeGrafter"/>
</dbReference>
<dbReference type="InterPro" id="IPR039773">
    <property type="entry name" value="BAG_chaperone_regulator"/>
</dbReference>
<evidence type="ECO:0008006" key="7">
    <source>
        <dbReference type="Google" id="ProtNLM"/>
    </source>
</evidence>
<dbReference type="CDD" id="cd00201">
    <property type="entry name" value="WW"/>
    <property type="match status" value="1"/>
</dbReference>
<dbReference type="Gene3D" id="2.20.70.10">
    <property type="match status" value="1"/>
</dbReference>
<reference evidence="5 6" key="1">
    <citation type="submission" date="2021-04" db="EMBL/GenBank/DDBJ databases">
        <authorList>
            <person name="De Guttry C."/>
            <person name="Zahm M."/>
            <person name="Klopp C."/>
            <person name="Cabau C."/>
            <person name="Louis A."/>
            <person name="Berthelot C."/>
            <person name="Parey E."/>
            <person name="Roest Crollius H."/>
            <person name="Montfort J."/>
            <person name="Robinson-Rechavi M."/>
            <person name="Bucao C."/>
            <person name="Bouchez O."/>
            <person name="Gislard M."/>
            <person name="Lluch J."/>
            <person name="Milhes M."/>
            <person name="Lampietro C."/>
            <person name="Lopez Roques C."/>
            <person name="Donnadieu C."/>
            <person name="Braasch I."/>
            <person name="Desvignes T."/>
            <person name="Postlethwait J."/>
            <person name="Bobe J."/>
            <person name="Wedekind C."/>
            <person name="Guiguen Y."/>
        </authorList>
    </citation>
    <scope>NUCLEOTIDE SEQUENCE [LARGE SCALE GENOMIC DNA]</scope>
    <source>
        <strain evidence="5">Cs_M1</strain>
        <tissue evidence="5">Blood</tissue>
    </source>
</reference>
<evidence type="ECO:0000259" key="4">
    <source>
        <dbReference type="PROSITE" id="PS51035"/>
    </source>
</evidence>
<dbReference type="InterPro" id="IPR036020">
    <property type="entry name" value="WW_dom_sf"/>
</dbReference>
<comment type="caution">
    <text evidence="5">The sequence shown here is derived from an EMBL/GenBank/DDBJ whole genome shotgun (WGS) entry which is preliminary data.</text>
</comment>
<dbReference type="InterPro" id="IPR036533">
    <property type="entry name" value="BAG_dom_sf"/>
</dbReference>
<feature type="compositionally biased region" description="Polar residues" evidence="2">
    <location>
        <begin position="314"/>
        <end position="323"/>
    </location>
</feature>
<dbReference type="Gene3D" id="1.20.58.120">
    <property type="entry name" value="BAG domain"/>
    <property type="match status" value="1"/>
</dbReference>
<dbReference type="PROSITE" id="PS01159">
    <property type="entry name" value="WW_DOMAIN_1"/>
    <property type="match status" value="1"/>
</dbReference>
<feature type="region of interest" description="Disordered" evidence="2">
    <location>
        <begin position="236"/>
        <end position="265"/>
    </location>
</feature>
<dbReference type="GO" id="GO:0005829">
    <property type="term" value="C:cytosol"/>
    <property type="evidence" value="ECO:0007669"/>
    <property type="project" value="TreeGrafter"/>
</dbReference>
<keyword evidence="1" id="KW-0143">Chaperone</keyword>
<dbReference type="GO" id="GO:0010664">
    <property type="term" value="P:negative regulation of striated muscle cell apoptotic process"/>
    <property type="evidence" value="ECO:0007669"/>
    <property type="project" value="TreeGrafter"/>
</dbReference>
<dbReference type="AlphaFoldDB" id="A0AAN8QED5"/>